<comment type="similarity">
    <text evidence="1 4">Belongs to the universal ribosomal protein uL24 family.</text>
</comment>
<comment type="function">
    <text evidence="4">Located at the polypeptide exit tunnel on the outside of the subunit.</text>
</comment>
<organism evidence="6 7">
    <name type="scientific">Candidatus Parvarchaeum acidophilus ARMAN-5</name>
    <dbReference type="NCBI Taxonomy" id="662762"/>
    <lineage>
        <taxon>Archaea</taxon>
        <taxon>Candidatus Parvarchaeota</taxon>
        <taxon>Candidatus Parvarchaeum</taxon>
    </lineage>
</organism>
<feature type="domain" description="KOW" evidence="5">
    <location>
        <begin position="53"/>
        <end position="80"/>
    </location>
</feature>
<dbReference type="PANTHER" id="PTHR11143">
    <property type="entry name" value="60S RIBOSOMAL PROTEIN L26 FAMILY MEMBER"/>
    <property type="match status" value="1"/>
</dbReference>
<dbReference type="Proteomes" id="UP000009376">
    <property type="component" value="Unassembled WGS sequence"/>
</dbReference>
<dbReference type="NCBIfam" id="TIGR01080">
    <property type="entry name" value="rplX_A_E"/>
    <property type="match status" value="1"/>
</dbReference>
<dbReference type="InterPro" id="IPR008991">
    <property type="entry name" value="Translation_prot_SH3-like_sf"/>
</dbReference>
<evidence type="ECO:0000256" key="1">
    <source>
        <dbReference type="ARBA" id="ARBA00010618"/>
    </source>
</evidence>
<dbReference type="GO" id="GO:0019843">
    <property type="term" value="F:rRNA binding"/>
    <property type="evidence" value="ECO:0007669"/>
    <property type="project" value="UniProtKB-UniRule"/>
</dbReference>
<keyword evidence="3 4" id="KW-0687">Ribonucleoprotein</keyword>
<evidence type="ECO:0000256" key="3">
    <source>
        <dbReference type="ARBA" id="ARBA00023274"/>
    </source>
</evidence>
<dbReference type="Pfam" id="PF00467">
    <property type="entry name" value="KOW"/>
    <property type="match status" value="1"/>
</dbReference>
<keyword evidence="2 4" id="KW-0689">Ribosomal protein</keyword>
<accession>D6GWY8</accession>
<dbReference type="GO" id="GO:0006412">
    <property type="term" value="P:translation"/>
    <property type="evidence" value="ECO:0007669"/>
    <property type="project" value="UniProtKB-UniRule"/>
</dbReference>
<dbReference type="SUPFAM" id="SSF50104">
    <property type="entry name" value="Translation proteins SH3-like domain"/>
    <property type="match status" value="1"/>
</dbReference>
<keyword evidence="4" id="KW-0694">RNA-binding</keyword>
<evidence type="ECO:0000259" key="5">
    <source>
        <dbReference type="SMART" id="SM00739"/>
    </source>
</evidence>
<dbReference type="GO" id="GO:0003735">
    <property type="term" value="F:structural constituent of ribosome"/>
    <property type="evidence" value="ECO:0007669"/>
    <property type="project" value="UniProtKB-UniRule"/>
</dbReference>
<dbReference type="AlphaFoldDB" id="D6GWY8"/>
<keyword evidence="4" id="KW-0699">rRNA-binding</keyword>
<evidence type="ECO:0000256" key="4">
    <source>
        <dbReference type="HAMAP-Rule" id="MF_01326"/>
    </source>
</evidence>
<evidence type="ECO:0000313" key="7">
    <source>
        <dbReference type="Proteomes" id="UP000009376"/>
    </source>
</evidence>
<dbReference type="Pfam" id="PF16906">
    <property type="entry name" value="Ribosomal_L26"/>
    <property type="match status" value="1"/>
</dbReference>
<proteinExistence type="inferred from homology"/>
<comment type="function">
    <text evidence="4">One of two assembly initiator proteins, it binds directly to the 5'-end of the 23S rRNA, where it nucleates assembly of the 50S subunit.</text>
</comment>
<dbReference type="EMBL" id="GG745612">
    <property type="protein sequence ID" value="EFD92289.1"/>
    <property type="molecule type" value="Genomic_DNA"/>
</dbReference>
<dbReference type="Gene3D" id="2.30.30.30">
    <property type="match status" value="1"/>
</dbReference>
<evidence type="ECO:0000313" key="6">
    <source>
        <dbReference type="EMBL" id="EFD92289.1"/>
    </source>
</evidence>
<dbReference type="GO" id="GO:0015934">
    <property type="term" value="C:large ribosomal subunit"/>
    <property type="evidence" value="ECO:0007669"/>
    <property type="project" value="UniProtKB-UniRule"/>
</dbReference>
<gene>
    <name evidence="4" type="primary">rpl24</name>
    <name evidence="6" type="ORF">BJBARM5_1011</name>
</gene>
<dbReference type="InterPro" id="IPR005756">
    <property type="entry name" value="Ribosomal_uL24_euk/arc"/>
</dbReference>
<name>D6GWY8_PARA5</name>
<sequence length="131" mass="15119">MNKNDFSKSWVSSVSPRKQRKYRNNAPIHIKKKMLSVHLSKELRTKYKTRNFIIKKGDSVIITRGKFKGKEGKIDKVYTKQLKVSVDSAKNVTKKGNKVPFKIRPSALIITELNLADGRRLNKIESYGKTR</sequence>
<dbReference type="InterPro" id="IPR005824">
    <property type="entry name" value="KOW"/>
</dbReference>
<dbReference type="InterPro" id="IPR041988">
    <property type="entry name" value="Ribosomal_uL24_KOW"/>
</dbReference>
<dbReference type="SMART" id="SM00739">
    <property type="entry name" value="KOW"/>
    <property type="match status" value="1"/>
</dbReference>
<reference evidence="6 7" key="1">
    <citation type="journal article" date="2010" name="Proc. Natl. Acad. Sci. U.S.A.">
        <title>Enigmatic, ultrasmall, uncultivated Archaea.</title>
        <authorList>
            <person name="Baker B.J."/>
            <person name="Comolli L.R."/>
            <person name="Dick G.J."/>
            <person name="Hauser L.J."/>
            <person name="Hyatt D."/>
            <person name="Dill B.D."/>
            <person name="Land M.L."/>
            <person name="Verberkmoes N.C."/>
            <person name="Hettich R.L."/>
            <person name="Banfield J.F."/>
        </authorList>
    </citation>
    <scope>NUCLEOTIDE SEQUENCE [LARGE SCALE GENOMIC DNA]</scope>
</reference>
<evidence type="ECO:0000256" key="2">
    <source>
        <dbReference type="ARBA" id="ARBA00022980"/>
    </source>
</evidence>
<dbReference type="CDD" id="cd06089">
    <property type="entry name" value="KOW_RPL26"/>
    <property type="match status" value="1"/>
</dbReference>
<comment type="subunit">
    <text evidence="4">Part of the 50S ribosomal subunit.</text>
</comment>
<dbReference type="HAMAP" id="MF_01326_A">
    <property type="entry name" value="Ribosomal_uL24_A"/>
    <property type="match status" value="1"/>
</dbReference>
<dbReference type="InterPro" id="IPR014722">
    <property type="entry name" value="Rib_uL2_dom2"/>
</dbReference>
<protein>
    <recommendedName>
        <fullName evidence="4">Large ribosomal subunit protein uL24</fullName>
    </recommendedName>
</protein>